<accession>A0AA37WMG2</accession>
<sequence length="171" mass="19101">MAIQDTIPKSRMTLRYKTEVNGQPEDVELPLRLLIMGDFSGKSSSKVPFSERKVINFDGDNINAVLEKMKIKVNVKDDDENIHSVPIDNVDSFLPHQVCKNISSLNDLVRSKKSLNTLLSSLNNSAKFREALKGLIAKPEAVEALKNILTPGYQSSCLMPIEIMNKKIDSE</sequence>
<dbReference type="NCBIfam" id="TIGR03358">
    <property type="entry name" value="VI_chp_5"/>
    <property type="match status" value="1"/>
</dbReference>
<keyword evidence="2" id="KW-1185">Reference proteome</keyword>
<name>A0AA37WMG2_9GAMM</name>
<dbReference type="Proteomes" id="UP001156870">
    <property type="component" value="Unassembled WGS sequence"/>
</dbReference>
<organism evidence="1 2">
    <name type="scientific">Marinibactrum halimedae</name>
    <dbReference type="NCBI Taxonomy" id="1444977"/>
    <lineage>
        <taxon>Bacteria</taxon>
        <taxon>Pseudomonadati</taxon>
        <taxon>Pseudomonadota</taxon>
        <taxon>Gammaproteobacteria</taxon>
        <taxon>Cellvibrionales</taxon>
        <taxon>Cellvibrionaceae</taxon>
        <taxon>Marinibactrum</taxon>
    </lineage>
</organism>
<dbReference type="RefSeq" id="WP_232592690.1">
    <property type="nucleotide sequence ID" value="NZ_BSPD01000021.1"/>
</dbReference>
<gene>
    <name evidence="1" type="ORF">GCM10007877_07550</name>
</gene>
<evidence type="ECO:0000313" key="1">
    <source>
        <dbReference type="EMBL" id="GLS25041.1"/>
    </source>
</evidence>
<reference evidence="1 2" key="1">
    <citation type="journal article" date="2014" name="Int. J. Syst. Evol. Microbiol.">
        <title>Complete genome sequence of Corynebacterium casei LMG S-19264T (=DSM 44701T), isolated from a smear-ripened cheese.</title>
        <authorList>
            <consortium name="US DOE Joint Genome Institute (JGI-PGF)"/>
            <person name="Walter F."/>
            <person name="Albersmeier A."/>
            <person name="Kalinowski J."/>
            <person name="Ruckert C."/>
        </authorList>
    </citation>
    <scope>NUCLEOTIDE SEQUENCE [LARGE SCALE GENOMIC DNA]</scope>
    <source>
        <strain evidence="1 2">NBRC 110095</strain>
    </source>
</reference>
<dbReference type="AlphaFoldDB" id="A0AA37WMG2"/>
<dbReference type="Pfam" id="PF05591">
    <property type="entry name" value="T6SS_VipA"/>
    <property type="match status" value="1"/>
</dbReference>
<protein>
    <submittedName>
        <fullName evidence="1">Type VI secretion system-associated protein</fullName>
    </submittedName>
</protein>
<proteinExistence type="predicted"/>
<dbReference type="InterPro" id="IPR008312">
    <property type="entry name" value="T6SS_TssB1"/>
</dbReference>
<dbReference type="EMBL" id="BSPD01000021">
    <property type="protein sequence ID" value="GLS25041.1"/>
    <property type="molecule type" value="Genomic_DNA"/>
</dbReference>
<comment type="caution">
    <text evidence="1">The sequence shown here is derived from an EMBL/GenBank/DDBJ whole genome shotgun (WGS) entry which is preliminary data.</text>
</comment>
<dbReference type="PANTHER" id="PTHR35850">
    <property type="entry name" value="CYTOPLASMIC PROTEIN-RELATED"/>
    <property type="match status" value="1"/>
</dbReference>
<dbReference type="PANTHER" id="PTHR35850:SF2">
    <property type="entry name" value="TYPE VI SECRETION SYSTEM CONTRACTILE SHEATH SMALL SUBUNIT"/>
    <property type="match status" value="1"/>
</dbReference>
<evidence type="ECO:0000313" key="2">
    <source>
        <dbReference type="Proteomes" id="UP001156870"/>
    </source>
</evidence>